<keyword evidence="4" id="KW-1185">Reference proteome</keyword>
<dbReference type="InterPro" id="IPR015424">
    <property type="entry name" value="PyrdxlP-dep_Trfase"/>
</dbReference>
<feature type="domain" description="Glycine cleavage system P-protein N-terminal" evidence="2">
    <location>
        <begin position="16"/>
        <end position="461"/>
    </location>
</feature>
<dbReference type="RefSeq" id="WP_073104491.1">
    <property type="nucleotide sequence ID" value="NZ_FQZY01000008.1"/>
</dbReference>
<name>A0A1M6IZ99_9FIRM</name>
<evidence type="ECO:0000256" key="1">
    <source>
        <dbReference type="ARBA" id="ARBA00023002"/>
    </source>
</evidence>
<protein>
    <submittedName>
        <fullName evidence="3">Glycine dehydrogenase subunit 1</fullName>
    </submittedName>
</protein>
<evidence type="ECO:0000313" key="3">
    <source>
        <dbReference type="EMBL" id="SHJ39789.1"/>
    </source>
</evidence>
<dbReference type="Proteomes" id="UP000184301">
    <property type="component" value="Unassembled WGS sequence"/>
</dbReference>
<dbReference type="PANTHER" id="PTHR42806">
    <property type="entry name" value="GLYCINE CLEAVAGE SYSTEM P-PROTEIN"/>
    <property type="match status" value="1"/>
</dbReference>
<evidence type="ECO:0000259" key="2">
    <source>
        <dbReference type="Pfam" id="PF02347"/>
    </source>
</evidence>
<dbReference type="Pfam" id="PF02347">
    <property type="entry name" value="GDC-P"/>
    <property type="match status" value="1"/>
</dbReference>
<dbReference type="GO" id="GO:0004375">
    <property type="term" value="F:glycine dehydrogenase (decarboxylating) activity"/>
    <property type="evidence" value="ECO:0007669"/>
    <property type="project" value="InterPro"/>
</dbReference>
<dbReference type="STRING" id="1121950.SAMN02745243_00483"/>
<organism evidence="3 4">
    <name type="scientific">Hespellia stercorisuis DSM 15480</name>
    <dbReference type="NCBI Taxonomy" id="1121950"/>
    <lineage>
        <taxon>Bacteria</taxon>
        <taxon>Bacillati</taxon>
        <taxon>Bacillota</taxon>
        <taxon>Clostridia</taxon>
        <taxon>Lachnospirales</taxon>
        <taxon>Lachnospiraceae</taxon>
        <taxon>Hespellia</taxon>
    </lineage>
</organism>
<proteinExistence type="predicted"/>
<dbReference type="InterPro" id="IPR015422">
    <property type="entry name" value="PyrdxlP-dep_Trfase_small"/>
</dbReference>
<dbReference type="NCBIfam" id="NF001696">
    <property type="entry name" value="PRK00451.1"/>
    <property type="match status" value="1"/>
</dbReference>
<keyword evidence="1" id="KW-0560">Oxidoreductase</keyword>
<dbReference type="AlphaFoldDB" id="A0A1M6IZ99"/>
<gene>
    <name evidence="3" type="ORF">SAMN02745243_00483</name>
</gene>
<dbReference type="GO" id="GO:0009116">
    <property type="term" value="P:nucleoside metabolic process"/>
    <property type="evidence" value="ECO:0007669"/>
    <property type="project" value="InterPro"/>
</dbReference>
<dbReference type="PANTHER" id="PTHR42806:SF1">
    <property type="entry name" value="GLYCINE DEHYDROGENASE (DECARBOXYLATING)"/>
    <property type="match status" value="1"/>
</dbReference>
<reference evidence="3 4" key="1">
    <citation type="submission" date="2016-11" db="EMBL/GenBank/DDBJ databases">
        <authorList>
            <person name="Jaros S."/>
            <person name="Januszkiewicz K."/>
            <person name="Wedrychowicz H."/>
        </authorList>
    </citation>
    <scope>NUCLEOTIDE SEQUENCE [LARGE SCALE GENOMIC DNA]</scope>
    <source>
        <strain evidence="3 4">DSM 15480</strain>
    </source>
</reference>
<dbReference type="InterPro" id="IPR023010">
    <property type="entry name" value="GcvPA"/>
</dbReference>
<evidence type="ECO:0000313" key="4">
    <source>
        <dbReference type="Proteomes" id="UP000184301"/>
    </source>
</evidence>
<dbReference type="InterPro" id="IPR049315">
    <property type="entry name" value="GDC-P_N"/>
</dbReference>
<dbReference type="InterPro" id="IPR015421">
    <property type="entry name" value="PyrdxlP-dep_Trfase_major"/>
</dbReference>
<dbReference type="Gene3D" id="3.90.1150.10">
    <property type="entry name" value="Aspartate Aminotransferase, domain 1"/>
    <property type="match status" value="1"/>
</dbReference>
<dbReference type="OrthoDB" id="9771867at2"/>
<dbReference type="SUPFAM" id="SSF53383">
    <property type="entry name" value="PLP-dependent transferases"/>
    <property type="match status" value="1"/>
</dbReference>
<dbReference type="Gene3D" id="3.40.640.10">
    <property type="entry name" value="Type I PLP-dependent aspartate aminotransferase-like (Major domain)"/>
    <property type="match status" value="1"/>
</dbReference>
<accession>A0A1M6IZ99</accession>
<sequence>MSKKTVFPYIPNSVPEIQREMLDYVGAEHVIDLYEEVPEKLRLDRDLNLPKAIRDEQGIKRHMEHLLNKNANCNEYDNYMGAGCAQHYVPAVCDEIATRGELLTCYGAETWADHGKYQIFFEYQSMIAELVQMDFTTVPCHCGGQAAATGLCMASRMTGRKRVLLPKNMNPENLSIIKNYCSSVHEENALEIDMINYDPDTGRMDIAELKDKIGDDVAAVFLENPNYLGVIESDAKEIGGIARENGAEFVVYADPITLGVLEAPGNYGATLAVGDIHSVGLHLYAGGGQAGYIASPDDMRYISEFKELVDGVTETTVPGEIAYCIVLINRTHYAMREKGKEFTGTQNNLWTAPVAVYLALMGPQGMQEIGNTIMTNAEYAAKKLSAIPGVSMQFKAPFFQEFVLNYDETGKTVEEINKMLLEEKIFGGVDLSKDFPELGQSTLYCVTETSDKESIDHLAQALARTVHA</sequence>
<dbReference type="EMBL" id="FQZY01000008">
    <property type="protein sequence ID" value="SHJ39789.1"/>
    <property type="molecule type" value="Genomic_DNA"/>
</dbReference>